<protein>
    <recommendedName>
        <fullName evidence="4">Gustatory receptor</fullName>
    </recommendedName>
</protein>
<reference evidence="2 3" key="1">
    <citation type="submission" date="2021-06" db="EMBL/GenBank/DDBJ databases">
        <title>Caerostris darwini draft genome.</title>
        <authorList>
            <person name="Kono N."/>
            <person name="Arakawa K."/>
        </authorList>
    </citation>
    <scope>NUCLEOTIDE SEQUENCE [LARGE SCALE GENOMIC DNA]</scope>
</reference>
<dbReference type="AlphaFoldDB" id="A0AAV4X6U9"/>
<feature type="transmembrane region" description="Helical" evidence="1">
    <location>
        <begin position="163"/>
        <end position="184"/>
    </location>
</feature>
<dbReference type="EMBL" id="BPLQ01015712">
    <property type="protein sequence ID" value="GIY90279.1"/>
    <property type="molecule type" value="Genomic_DNA"/>
</dbReference>
<keyword evidence="1" id="KW-0472">Membrane</keyword>
<proteinExistence type="predicted"/>
<keyword evidence="3" id="KW-1185">Reference proteome</keyword>
<evidence type="ECO:0008006" key="4">
    <source>
        <dbReference type="Google" id="ProtNLM"/>
    </source>
</evidence>
<dbReference type="Proteomes" id="UP001054837">
    <property type="component" value="Unassembled WGS sequence"/>
</dbReference>
<evidence type="ECO:0000256" key="1">
    <source>
        <dbReference type="SAM" id="Phobius"/>
    </source>
</evidence>
<organism evidence="2 3">
    <name type="scientific">Caerostris darwini</name>
    <dbReference type="NCBI Taxonomy" id="1538125"/>
    <lineage>
        <taxon>Eukaryota</taxon>
        <taxon>Metazoa</taxon>
        <taxon>Ecdysozoa</taxon>
        <taxon>Arthropoda</taxon>
        <taxon>Chelicerata</taxon>
        <taxon>Arachnida</taxon>
        <taxon>Araneae</taxon>
        <taxon>Araneomorphae</taxon>
        <taxon>Entelegynae</taxon>
        <taxon>Araneoidea</taxon>
        <taxon>Araneidae</taxon>
        <taxon>Caerostris</taxon>
    </lineage>
</organism>
<keyword evidence="1" id="KW-1133">Transmembrane helix</keyword>
<feature type="transmembrane region" description="Helical" evidence="1">
    <location>
        <begin position="196"/>
        <end position="217"/>
    </location>
</feature>
<feature type="transmembrane region" description="Helical" evidence="1">
    <location>
        <begin position="41"/>
        <end position="61"/>
    </location>
</feature>
<keyword evidence="1" id="KW-0812">Transmembrane</keyword>
<sequence length="295" mass="33792">MVCCRRCILSREEKLSVLIDKASRNSDAVEAKRKNRTLRCIRILCALTFISILFISVAYVMSDKRGDAFIMSLKKIKAVEGYLDSHSKFFSVVFNIVFIFSDYSLHILYGLFVIFYNFLCYAAIQHLNKLHGLLKNSPTENETVLLIRKYDGVLRSMESIENLLCLPMYFVALSLMVGLFRIGYALCFFGKSDILFYAYCCSSLSYQFCLMVTMIMSASEANRVAAKCRSLVASLQKPFEKDSSNLFWRQLNVTRKVQLTLWNTFIIERSLVWDALGTLFTYGILMGTLISVNES</sequence>
<evidence type="ECO:0000313" key="2">
    <source>
        <dbReference type="EMBL" id="GIY90279.1"/>
    </source>
</evidence>
<comment type="caution">
    <text evidence="2">The sequence shown here is derived from an EMBL/GenBank/DDBJ whole genome shotgun (WGS) entry which is preliminary data.</text>
</comment>
<evidence type="ECO:0000313" key="3">
    <source>
        <dbReference type="Proteomes" id="UP001054837"/>
    </source>
</evidence>
<gene>
    <name evidence="2" type="ORF">CDAR_416721</name>
</gene>
<name>A0AAV4X6U9_9ARAC</name>
<feature type="transmembrane region" description="Helical" evidence="1">
    <location>
        <begin position="271"/>
        <end position="292"/>
    </location>
</feature>
<accession>A0AAV4X6U9</accession>
<feature type="transmembrane region" description="Helical" evidence="1">
    <location>
        <begin position="106"/>
        <end position="124"/>
    </location>
</feature>